<keyword evidence="1" id="KW-0472">Membrane</keyword>
<dbReference type="EMBL" id="QMIF01000007">
    <property type="protein sequence ID" value="TVM33355.1"/>
    <property type="molecule type" value="Genomic_DNA"/>
</dbReference>
<dbReference type="AlphaFoldDB" id="A0A6P1ZGV7"/>
<evidence type="ECO:0000256" key="1">
    <source>
        <dbReference type="SAM" id="Phobius"/>
    </source>
</evidence>
<gene>
    <name evidence="2" type="ORF">DQK91_11855</name>
</gene>
<keyword evidence="1" id="KW-0812">Transmembrane</keyword>
<feature type="transmembrane region" description="Helical" evidence="1">
    <location>
        <begin position="93"/>
        <end position="119"/>
    </location>
</feature>
<feature type="transmembrane region" description="Helical" evidence="1">
    <location>
        <begin position="12"/>
        <end position="30"/>
    </location>
</feature>
<evidence type="ECO:0000313" key="2">
    <source>
        <dbReference type="EMBL" id="TVM33355.1"/>
    </source>
</evidence>
<accession>A0A6P1ZGV7</accession>
<name>A0A6P1ZGV7_9BACT</name>
<reference evidence="2 3" key="1">
    <citation type="submission" date="2018-06" db="EMBL/GenBank/DDBJ databases">
        <title>Complete genome of Desulfovibrio marinus P48SEP.</title>
        <authorList>
            <person name="Crispim J.S."/>
            <person name="Vidigal P.M.P."/>
            <person name="Silva L.C.F."/>
            <person name="Araujo L.C."/>
            <person name="Laguardia C.N."/>
            <person name="Dias R.S."/>
            <person name="Sousa M.P."/>
            <person name="Paula S.O."/>
            <person name="Silva C."/>
        </authorList>
    </citation>
    <scope>NUCLEOTIDE SEQUENCE [LARGE SCALE GENOMIC DNA]</scope>
    <source>
        <strain evidence="2 3">P48SEP</strain>
    </source>
</reference>
<comment type="caution">
    <text evidence="2">The sequence shown here is derived from an EMBL/GenBank/DDBJ whole genome shotgun (WGS) entry which is preliminary data.</text>
</comment>
<sequence length="121" mass="13856">MMHKNLFIKNTFIPIYLSIYALKIVLQVIYIPHRVLTTSTTFIAVSILGFLSIKNFRLATILLSILITLSSVYNVIGIIILAQHGITTRMFGYTFGTTFMLISTIFMNMFFLIGAIRLWKQ</sequence>
<evidence type="ECO:0000313" key="3">
    <source>
        <dbReference type="Proteomes" id="UP000434052"/>
    </source>
</evidence>
<feature type="transmembrane region" description="Helical" evidence="1">
    <location>
        <begin position="60"/>
        <end position="81"/>
    </location>
</feature>
<keyword evidence="1" id="KW-1133">Transmembrane helix</keyword>
<protein>
    <submittedName>
        <fullName evidence="2">Uncharacterized protein</fullName>
    </submittedName>
</protein>
<proteinExistence type="predicted"/>
<organism evidence="2 3">
    <name type="scientific">Oceanidesulfovibrio marinus</name>
    <dbReference type="NCBI Taxonomy" id="370038"/>
    <lineage>
        <taxon>Bacteria</taxon>
        <taxon>Pseudomonadati</taxon>
        <taxon>Thermodesulfobacteriota</taxon>
        <taxon>Desulfovibrionia</taxon>
        <taxon>Desulfovibrionales</taxon>
        <taxon>Desulfovibrionaceae</taxon>
        <taxon>Oceanidesulfovibrio</taxon>
    </lineage>
</organism>
<feature type="transmembrane region" description="Helical" evidence="1">
    <location>
        <begin position="36"/>
        <end position="53"/>
    </location>
</feature>
<dbReference type="Proteomes" id="UP000434052">
    <property type="component" value="Unassembled WGS sequence"/>
</dbReference>